<feature type="transmembrane region" description="Helical" evidence="10">
    <location>
        <begin position="12"/>
        <end position="32"/>
    </location>
</feature>
<keyword evidence="3" id="KW-0050">Antiport</keyword>
<feature type="transmembrane region" description="Helical" evidence="10">
    <location>
        <begin position="367"/>
        <end position="388"/>
    </location>
</feature>
<protein>
    <recommendedName>
        <fullName evidence="9">Multidrug-efflux transporter</fullName>
    </recommendedName>
</protein>
<evidence type="ECO:0000256" key="7">
    <source>
        <dbReference type="ARBA" id="ARBA00023065"/>
    </source>
</evidence>
<feature type="transmembrane region" description="Helical" evidence="10">
    <location>
        <begin position="335"/>
        <end position="355"/>
    </location>
</feature>
<feature type="transmembrane region" description="Helical" evidence="10">
    <location>
        <begin position="400"/>
        <end position="420"/>
    </location>
</feature>
<dbReference type="PANTHER" id="PTHR43298:SF2">
    <property type="entry name" value="FMN_FAD EXPORTER YEEO-RELATED"/>
    <property type="match status" value="1"/>
</dbReference>
<dbReference type="PIRSF" id="PIRSF006603">
    <property type="entry name" value="DinF"/>
    <property type="match status" value="1"/>
</dbReference>
<dbReference type="GO" id="GO:0042910">
    <property type="term" value="F:xenobiotic transmembrane transporter activity"/>
    <property type="evidence" value="ECO:0007669"/>
    <property type="project" value="InterPro"/>
</dbReference>
<accession>A0A1W6KF41</accession>
<keyword evidence="2" id="KW-0813">Transport</keyword>
<dbReference type="GO" id="GO:0015297">
    <property type="term" value="F:antiporter activity"/>
    <property type="evidence" value="ECO:0007669"/>
    <property type="project" value="UniProtKB-KW"/>
</dbReference>
<evidence type="ECO:0000313" key="12">
    <source>
        <dbReference type="Proteomes" id="UP000193100"/>
    </source>
</evidence>
<name>A0A1W6KF41_9GAMM</name>
<dbReference type="InterPro" id="IPR048279">
    <property type="entry name" value="MdtK-like"/>
</dbReference>
<evidence type="ECO:0000256" key="8">
    <source>
        <dbReference type="ARBA" id="ARBA00023136"/>
    </source>
</evidence>
<dbReference type="Proteomes" id="UP000193100">
    <property type="component" value="Chromosome"/>
</dbReference>
<feature type="transmembrane region" description="Helical" evidence="10">
    <location>
        <begin position="44"/>
        <end position="65"/>
    </location>
</feature>
<dbReference type="NCBIfam" id="TIGR00797">
    <property type="entry name" value="matE"/>
    <property type="match status" value="1"/>
</dbReference>
<dbReference type="GeneID" id="77257925"/>
<gene>
    <name evidence="11" type="primary">yeeO</name>
    <name evidence="11" type="ORF">MARSALSMR5_04010</name>
</gene>
<evidence type="ECO:0000256" key="9">
    <source>
        <dbReference type="ARBA" id="ARBA00031636"/>
    </source>
</evidence>
<dbReference type="EMBL" id="CP020931">
    <property type="protein sequence ID" value="ARM86030.1"/>
    <property type="molecule type" value="Genomic_DNA"/>
</dbReference>
<organism evidence="11 12">
    <name type="scientific">Marinobacter salarius</name>
    <dbReference type="NCBI Taxonomy" id="1420917"/>
    <lineage>
        <taxon>Bacteria</taxon>
        <taxon>Pseudomonadati</taxon>
        <taxon>Pseudomonadota</taxon>
        <taxon>Gammaproteobacteria</taxon>
        <taxon>Pseudomonadales</taxon>
        <taxon>Marinobacteraceae</taxon>
        <taxon>Marinobacter</taxon>
    </lineage>
</organism>
<evidence type="ECO:0000256" key="4">
    <source>
        <dbReference type="ARBA" id="ARBA00022475"/>
    </source>
</evidence>
<evidence type="ECO:0000256" key="1">
    <source>
        <dbReference type="ARBA" id="ARBA00004429"/>
    </source>
</evidence>
<dbReference type="RefSeq" id="WP_085681870.1">
    <property type="nucleotide sequence ID" value="NZ_CP020931.1"/>
</dbReference>
<feature type="transmembrane region" description="Helical" evidence="10">
    <location>
        <begin position="205"/>
        <end position="229"/>
    </location>
</feature>
<feature type="transmembrane region" description="Helical" evidence="10">
    <location>
        <begin position="172"/>
        <end position="193"/>
    </location>
</feature>
<evidence type="ECO:0000256" key="3">
    <source>
        <dbReference type="ARBA" id="ARBA00022449"/>
    </source>
</evidence>
<sequence>MVPSSGPVRQRLMTLAWPIIIQFYLFQLTGVVDNLMVGQFGEQTIAALGICLQLNFLVVLCYAALTEGGAVITAQLRGARKHAEIRETLATLLTAGLFTGMAIGALYIAFGESLLALLTTDLFRAPAERSGLPGIGYGYLWIIGLGLPALVIAHVAMYVLQSLGNTRTPMRLALYGNVLNALGNYLLLFGGAIQGVTEPLFPPLGLPGVAIATVLAWLFQAVFMLRAVLRHPAVNARVRDVSGLAWQRLRRILYLGYPLSVDGFLWQGSAFIYTMMFNRVGAEAYAAFLVASIIRGFSLAPGVGLQQAASIALGESLGGRHPQRARAYTAMGIRMVLLVLPLLTLIVALLTPLFLQFYEISDLTRERVIWMVALSVLYSGATALTMIIPGILRAGGDTRAPMVITLIGFAGVGVPVAWYFGLYLGFGLWGVFAGFVADEVVKAVIMVIYLQRETWLRRLA</sequence>
<evidence type="ECO:0000313" key="11">
    <source>
        <dbReference type="EMBL" id="ARM86030.1"/>
    </source>
</evidence>
<evidence type="ECO:0000256" key="10">
    <source>
        <dbReference type="SAM" id="Phobius"/>
    </source>
</evidence>
<keyword evidence="7" id="KW-0406">Ion transport</keyword>
<reference evidence="11 12" key="1">
    <citation type="submission" date="2017-04" db="EMBL/GenBank/DDBJ databases">
        <title>Genome Sequence of Marinobacter salarius strain SMR5 Isolated from a culture of the Diatom Skeletonema marinoi.</title>
        <authorList>
            <person name="Topel M."/>
            <person name="Pinder M.I.M."/>
            <person name="Johansson O.N."/>
            <person name="Kourtchenko O."/>
            <person name="Godhe A."/>
            <person name="Clarke A.K."/>
        </authorList>
    </citation>
    <scope>NUCLEOTIDE SEQUENCE [LARGE SCALE GENOMIC DNA]</scope>
    <source>
        <strain evidence="11 12">SMR5</strain>
    </source>
</reference>
<keyword evidence="6 10" id="KW-1133">Transmembrane helix</keyword>
<dbReference type="GO" id="GO:0005886">
    <property type="term" value="C:plasma membrane"/>
    <property type="evidence" value="ECO:0007669"/>
    <property type="project" value="UniProtKB-SubCell"/>
</dbReference>
<dbReference type="InterPro" id="IPR002528">
    <property type="entry name" value="MATE_fam"/>
</dbReference>
<dbReference type="Pfam" id="PF01554">
    <property type="entry name" value="MatE"/>
    <property type="match status" value="2"/>
</dbReference>
<dbReference type="STRING" id="1420917.AU15_09140"/>
<feature type="transmembrane region" description="Helical" evidence="10">
    <location>
        <begin position="89"/>
        <end position="110"/>
    </location>
</feature>
<dbReference type="PANTHER" id="PTHR43298">
    <property type="entry name" value="MULTIDRUG RESISTANCE PROTEIN NORM-RELATED"/>
    <property type="match status" value="1"/>
</dbReference>
<dbReference type="InterPro" id="IPR050222">
    <property type="entry name" value="MATE_MdtK"/>
</dbReference>
<feature type="transmembrane region" description="Helical" evidence="10">
    <location>
        <begin position="139"/>
        <end position="160"/>
    </location>
</feature>
<feature type="transmembrane region" description="Helical" evidence="10">
    <location>
        <begin position="426"/>
        <end position="450"/>
    </location>
</feature>
<proteinExistence type="predicted"/>
<comment type="subcellular location">
    <subcellularLocation>
        <location evidence="1">Cell inner membrane</location>
        <topology evidence="1">Multi-pass membrane protein</topology>
    </subcellularLocation>
</comment>
<dbReference type="AlphaFoldDB" id="A0A1W6KF41"/>
<evidence type="ECO:0000256" key="5">
    <source>
        <dbReference type="ARBA" id="ARBA00022692"/>
    </source>
</evidence>
<evidence type="ECO:0000256" key="2">
    <source>
        <dbReference type="ARBA" id="ARBA00022448"/>
    </source>
</evidence>
<keyword evidence="5 10" id="KW-0812">Transmembrane</keyword>
<evidence type="ECO:0000256" key="6">
    <source>
        <dbReference type="ARBA" id="ARBA00022989"/>
    </source>
</evidence>
<dbReference type="GO" id="GO:0006811">
    <property type="term" value="P:monoatomic ion transport"/>
    <property type="evidence" value="ECO:0007669"/>
    <property type="project" value="UniProtKB-KW"/>
</dbReference>
<keyword evidence="4" id="KW-1003">Cell membrane</keyword>
<keyword evidence="8 10" id="KW-0472">Membrane</keyword>